<gene>
    <name evidence="2" type="ORF">QWY81_08060</name>
</gene>
<evidence type="ECO:0000259" key="1">
    <source>
        <dbReference type="Pfam" id="PF12728"/>
    </source>
</evidence>
<dbReference type="Proteomes" id="UP001228636">
    <property type="component" value="Unassembled WGS sequence"/>
</dbReference>
<reference evidence="2 3" key="1">
    <citation type="journal article" date="2014" name="Int. J. Syst. Evol. Microbiol.">
        <title>Complete genome sequence of Corynebacterium casei LMG S-19264T (=DSM 44701T), isolated from a smear-ripened cheese.</title>
        <authorList>
            <consortium name="US DOE Joint Genome Institute (JGI-PGF)"/>
            <person name="Walter F."/>
            <person name="Albersmeier A."/>
            <person name="Kalinowski J."/>
            <person name="Ruckert C."/>
        </authorList>
    </citation>
    <scope>NUCLEOTIDE SEQUENCE [LARGE SCALE GENOMIC DNA]</scope>
    <source>
        <strain evidence="2 3">CECT 8670</strain>
    </source>
</reference>
<protein>
    <submittedName>
        <fullName evidence="2">Helix-turn-helix domain-containing protein</fullName>
    </submittedName>
</protein>
<dbReference type="AlphaFoldDB" id="A0AAJ1QW58"/>
<dbReference type="RefSeq" id="WP_261973791.1">
    <property type="nucleotide sequence ID" value="NZ_CP103460.1"/>
</dbReference>
<comment type="caution">
    <text evidence="2">The sequence shown here is derived from an EMBL/GenBank/DDBJ whole genome shotgun (WGS) entry which is preliminary data.</text>
</comment>
<sequence length="99" mass="11496">MTNTENTSNYTFSLEPLHNEIAELKGLVLKLLHKPEEDLSSKLYTLNEASNIFKVDRQTVRNHIDRGTINATFIGRRILIPHDQLFNSLNEVKSIKYKR</sequence>
<dbReference type="InterPro" id="IPR041657">
    <property type="entry name" value="HTH_17"/>
</dbReference>
<organism evidence="2 3">
    <name type="scientific">Polaribacter sejongensis</name>
    <dbReference type="NCBI Taxonomy" id="985043"/>
    <lineage>
        <taxon>Bacteria</taxon>
        <taxon>Pseudomonadati</taxon>
        <taxon>Bacteroidota</taxon>
        <taxon>Flavobacteriia</taxon>
        <taxon>Flavobacteriales</taxon>
        <taxon>Flavobacteriaceae</taxon>
    </lineage>
</organism>
<proteinExistence type="predicted"/>
<feature type="domain" description="Helix-turn-helix" evidence="1">
    <location>
        <begin position="43"/>
        <end position="85"/>
    </location>
</feature>
<dbReference type="InterPro" id="IPR010093">
    <property type="entry name" value="SinI_DNA-bd"/>
</dbReference>
<dbReference type="EMBL" id="JAUFQH010000005">
    <property type="protein sequence ID" value="MDN3619403.1"/>
    <property type="molecule type" value="Genomic_DNA"/>
</dbReference>
<evidence type="ECO:0000313" key="3">
    <source>
        <dbReference type="Proteomes" id="UP001228636"/>
    </source>
</evidence>
<evidence type="ECO:0000313" key="2">
    <source>
        <dbReference type="EMBL" id="MDN3619403.1"/>
    </source>
</evidence>
<dbReference type="NCBIfam" id="TIGR01764">
    <property type="entry name" value="excise"/>
    <property type="match status" value="1"/>
</dbReference>
<dbReference type="GO" id="GO:0003677">
    <property type="term" value="F:DNA binding"/>
    <property type="evidence" value="ECO:0007669"/>
    <property type="project" value="InterPro"/>
</dbReference>
<name>A0AAJ1QW58_9FLAO</name>
<dbReference type="Pfam" id="PF12728">
    <property type="entry name" value="HTH_17"/>
    <property type="match status" value="1"/>
</dbReference>
<accession>A0AAJ1QW58</accession>